<organism evidence="1 2">
    <name type="scientific">Morganella phage vB_MmoP_MP2</name>
    <dbReference type="NCBI Taxonomy" id="1852627"/>
    <lineage>
        <taxon>Viruses</taxon>
        <taxon>Duplodnaviria</taxon>
        <taxon>Heunggongvirae</taxon>
        <taxon>Uroviricota</taxon>
        <taxon>Caudoviricetes</taxon>
        <taxon>Autographivirales</taxon>
        <taxon>Autotranscriptaviridae</taxon>
        <taxon>Studiervirinae</taxon>
        <taxon>Minipunavirus</taxon>
        <taxon>Minipunavirus MP2</taxon>
    </lineage>
</organism>
<evidence type="ECO:0000313" key="1">
    <source>
        <dbReference type="EMBL" id="ANM46393.1"/>
    </source>
</evidence>
<gene>
    <name evidence="1" type="ORF">MP2_gp50A</name>
</gene>
<keyword evidence="2" id="KW-1185">Reference proteome</keyword>
<protein>
    <submittedName>
        <fullName evidence="1">Uncharacterized protein</fullName>
    </submittedName>
</protein>
<reference evidence="1 2" key="1">
    <citation type="submission" date="2016-04" db="EMBL/GenBank/DDBJ databases">
        <title>Comparative genomics of Morganella phages MP1 and MP2 define new clades among the T4 and T7-like Viruses.</title>
        <authorList>
            <person name="Pinto G."/>
            <person name="Oliveira A."/>
            <person name="Malgorzata L."/>
            <person name="Kropinski A."/>
            <person name="Azeredo J."/>
        </authorList>
    </citation>
    <scope>NUCLEOTIDE SEQUENCE [LARGE SCALE GENOMIC DNA]</scope>
</reference>
<evidence type="ECO:0000313" key="2">
    <source>
        <dbReference type="Proteomes" id="UP000203821"/>
    </source>
</evidence>
<sequence length="36" mass="4056">MLQGVKSFTKRLLSSKLLRGFLYVSCPTVTRPLVTD</sequence>
<dbReference type="EMBL" id="KX078568">
    <property type="protein sequence ID" value="ANM46393.1"/>
    <property type="molecule type" value="Genomic_DNA"/>
</dbReference>
<dbReference type="RefSeq" id="YP_009291578.1">
    <property type="nucleotide sequence ID" value="NC_031115.1"/>
</dbReference>
<name>A0A192YA47_9CAUD</name>
<dbReference type="KEGG" id="vg:29068280"/>
<proteinExistence type="predicted"/>
<dbReference type="GeneID" id="29068280"/>
<dbReference type="Proteomes" id="UP000203821">
    <property type="component" value="Genome"/>
</dbReference>
<accession>A0A192YA47</accession>